<comment type="caution">
    <text evidence="3">The sequence shown here is derived from an EMBL/GenBank/DDBJ whole genome shotgun (WGS) entry which is preliminary data.</text>
</comment>
<accession>A0ABP4W4G3</accession>
<dbReference type="InterPro" id="IPR013325">
    <property type="entry name" value="RNA_pol_sigma_r2"/>
</dbReference>
<evidence type="ECO:0000313" key="4">
    <source>
        <dbReference type="Proteomes" id="UP001501475"/>
    </source>
</evidence>
<keyword evidence="4" id="KW-1185">Reference proteome</keyword>
<proteinExistence type="predicted"/>
<dbReference type="PANTHER" id="PTHR47756">
    <property type="entry name" value="BLL6612 PROTEIN-RELATED"/>
    <property type="match status" value="1"/>
</dbReference>
<feature type="region of interest" description="Disordered" evidence="1">
    <location>
        <begin position="71"/>
        <end position="122"/>
    </location>
</feature>
<evidence type="ECO:0000313" key="3">
    <source>
        <dbReference type="EMBL" id="GAA1745150.1"/>
    </source>
</evidence>
<dbReference type="SUPFAM" id="SSF88946">
    <property type="entry name" value="Sigma2 domain of RNA polymerase sigma factors"/>
    <property type="match status" value="1"/>
</dbReference>
<dbReference type="Pfam" id="PF04542">
    <property type="entry name" value="Sigma70_r2"/>
    <property type="match status" value="1"/>
</dbReference>
<reference evidence="4" key="1">
    <citation type="journal article" date="2019" name="Int. J. Syst. Evol. Microbiol.">
        <title>The Global Catalogue of Microorganisms (GCM) 10K type strain sequencing project: providing services to taxonomists for standard genome sequencing and annotation.</title>
        <authorList>
            <consortium name="The Broad Institute Genomics Platform"/>
            <consortium name="The Broad Institute Genome Sequencing Center for Infectious Disease"/>
            <person name="Wu L."/>
            <person name="Ma J."/>
        </authorList>
    </citation>
    <scope>NUCLEOTIDE SEQUENCE [LARGE SCALE GENOMIC DNA]</scope>
    <source>
        <strain evidence="4">JCM 15591</strain>
    </source>
</reference>
<dbReference type="Proteomes" id="UP001501475">
    <property type="component" value="Unassembled WGS sequence"/>
</dbReference>
<sequence>MDDANAAVARAFRSDYGRTVAILLRSLRDLDAAEEAVQEAFVAAAASWPRDGVPPNPQAWIVTAARRKSIGPTATGEHRAAPGPGTTLRRRRLVGHRRVPSRAWMSRSRVPNPAASGSWGTSACTWRARRTASLLSS</sequence>
<feature type="compositionally biased region" description="Basic residues" evidence="1">
    <location>
        <begin position="88"/>
        <end position="100"/>
    </location>
</feature>
<name>A0ABP4W4G3_9MICO</name>
<feature type="domain" description="RNA polymerase sigma-70 region 2" evidence="2">
    <location>
        <begin position="16"/>
        <end position="70"/>
    </location>
</feature>
<evidence type="ECO:0000259" key="2">
    <source>
        <dbReference type="Pfam" id="PF04542"/>
    </source>
</evidence>
<evidence type="ECO:0000256" key="1">
    <source>
        <dbReference type="SAM" id="MobiDB-lite"/>
    </source>
</evidence>
<gene>
    <name evidence="3" type="ORF">GCM10009810_02340</name>
</gene>
<dbReference type="EMBL" id="BAAAPN010000003">
    <property type="protein sequence ID" value="GAA1745150.1"/>
    <property type="molecule type" value="Genomic_DNA"/>
</dbReference>
<dbReference type="Gene3D" id="1.10.1740.10">
    <property type="match status" value="1"/>
</dbReference>
<dbReference type="PANTHER" id="PTHR47756:SF2">
    <property type="entry name" value="BLL6612 PROTEIN"/>
    <property type="match status" value="1"/>
</dbReference>
<organism evidence="3 4">
    <name type="scientific">Nostocoides vanveenii</name>
    <dbReference type="NCBI Taxonomy" id="330835"/>
    <lineage>
        <taxon>Bacteria</taxon>
        <taxon>Bacillati</taxon>
        <taxon>Actinomycetota</taxon>
        <taxon>Actinomycetes</taxon>
        <taxon>Micrococcales</taxon>
        <taxon>Intrasporangiaceae</taxon>
        <taxon>Nostocoides</taxon>
    </lineage>
</organism>
<protein>
    <recommendedName>
        <fullName evidence="2">RNA polymerase sigma-70 region 2 domain-containing protein</fullName>
    </recommendedName>
</protein>
<dbReference type="InterPro" id="IPR007627">
    <property type="entry name" value="RNA_pol_sigma70_r2"/>
</dbReference>